<dbReference type="SUPFAM" id="SSF54211">
    <property type="entry name" value="Ribosomal protein S5 domain 2-like"/>
    <property type="match status" value="1"/>
</dbReference>
<dbReference type="Gene3D" id="3.30.1540.20">
    <property type="entry name" value="MutL, C-terminal domain, dimerisation subdomain"/>
    <property type="match status" value="1"/>
</dbReference>
<feature type="region of interest" description="Disordered" evidence="6">
    <location>
        <begin position="445"/>
        <end position="464"/>
    </location>
</feature>
<dbReference type="InterPro" id="IPR020667">
    <property type="entry name" value="DNA_mismatch_repair_MutL"/>
</dbReference>
<name>A0ABX8B018_9BACT</name>
<evidence type="ECO:0000313" key="10">
    <source>
        <dbReference type="Proteomes" id="UP000677668"/>
    </source>
</evidence>
<dbReference type="InterPro" id="IPR002099">
    <property type="entry name" value="MutL/Mlh/PMS"/>
</dbReference>
<keyword evidence="9" id="KW-0255">Endonuclease</keyword>
<dbReference type="PANTHER" id="PTHR10073:SF12">
    <property type="entry name" value="DNA MISMATCH REPAIR PROTEIN MLH1"/>
    <property type="match status" value="1"/>
</dbReference>
<dbReference type="Proteomes" id="UP000677668">
    <property type="component" value="Chromosome 1"/>
</dbReference>
<dbReference type="InterPro" id="IPR036890">
    <property type="entry name" value="HATPase_C_sf"/>
</dbReference>
<keyword evidence="3 5" id="KW-0227">DNA damage</keyword>
<dbReference type="SUPFAM" id="SSF118116">
    <property type="entry name" value="DNA mismatch repair protein MutL"/>
    <property type="match status" value="1"/>
</dbReference>
<dbReference type="Gene3D" id="3.30.1370.100">
    <property type="entry name" value="MutL, C-terminal domain, regulatory subdomain"/>
    <property type="match status" value="1"/>
</dbReference>
<gene>
    <name evidence="5 9" type="primary">mutL</name>
    <name evidence="9" type="ORF">J8C05_02285</name>
</gene>
<feature type="region of interest" description="Disordered" evidence="6">
    <location>
        <begin position="331"/>
        <end position="426"/>
    </location>
</feature>
<evidence type="ECO:0000259" key="8">
    <source>
        <dbReference type="SMART" id="SM01340"/>
    </source>
</evidence>
<evidence type="ECO:0000256" key="2">
    <source>
        <dbReference type="ARBA" id="ARBA00021975"/>
    </source>
</evidence>
<organism evidence="9 10">
    <name type="scientific">Chloracidobacterium sp. N</name>
    <dbReference type="NCBI Taxonomy" id="2821540"/>
    <lineage>
        <taxon>Bacteria</taxon>
        <taxon>Pseudomonadati</taxon>
        <taxon>Acidobacteriota</taxon>
        <taxon>Terriglobia</taxon>
        <taxon>Terriglobales</taxon>
        <taxon>Acidobacteriaceae</taxon>
        <taxon>Chloracidobacterium</taxon>
        <taxon>Chloracidobacterium aggregatum</taxon>
    </lineage>
</organism>
<evidence type="ECO:0000256" key="5">
    <source>
        <dbReference type="HAMAP-Rule" id="MF_00149"/>
    </source>
</evidence>
<dbReference type="SMART" id="SM01340">
    <property type="entry name" value="DNA_mis_repair"/>
    <property type="match status" value="1"/>
</dbReference>
<dbReference type="CDD" id="cd16926">
    <property type="entry name" value="HATPase_MutL-MLH-PMS-like"/>
    <property type="match status" value="1"/>
</dbReference>
<feature type="domain" description="DNA mismatch repair protein S5" evidence="8">
    <location>
        <begin position="209"/>
        <end position="327"/>
    </location>
</feature>
<feature type="compositionally biased region" description="Low complexity" evidence="6">
    <location>
        <begin position="350"/>
        <end position="374"/>
    </location>
</feature>
<evidence type="ECO:0000256" key="1">
    <source>
        <dbReference type="ARBA" id="ARBA00006082"/>
    </source>
</evidence>
<dbReference type="Gene3D" id="3.30.565.10">
    <property type="entry name" value="Histidine kinase-like ATPase, C-terminal domain"/>
    <property type="match status" value="1"/>
</dbReference>
<feature type="compositionally biased region" description="Low complexity" evidence="6">
    <location>
        <begin position="405"/>
        <end position="418"/>
    </location>
</feature>
<dbReference type="InterPro" id="IPR042121">
    <property type="entry name" value="MutL_C_regsub"/>
</dbReference>
<reference evidence="9 10" key="1">
    <citation type="submission" date="2021-03" db="EMBL/GenBank/DDBJ databases">
        <title>Genomic and phenotypic characterization of Chloracidobacterium isolates provides evidence for multiple species.</title>
        <authorList>
            <person name="Saini M.K."/>
            <person name="Costas A.M.G."/>
            <person name="Tank M."/>
            <person name="Bryant D.A."/>
        </authorList>
    </citation>
    <scope>NUCLEOTIDE SEQUENCE [LARGE SCALE GENOMIC DNA]</scope>
    <source>
        <strain evidence="9 10">N</strain>
    </source>
</reference>
<dbReference type="PROSITE" id="PS00058">
    <property type="entry name" value="DNA_MISMATCH_REPAIR_1"/>
    <property type="match status" value="1"/>
</dbReference>
<keyword evidence="9" id="KW-0378">Hydrolase</keyword>
<accession>A0ABX8B018</accession>
<dbReference type="InterPro" id="IPR038973">
    <property type="entry name" value="MutL/Mlh/Pms-like"/>
</dbReference>
<sequence length="656" mass="71303">MSKIRILPDVVANRIAAGEVVERPASIVKECLENALDAQARQIDLAVERGGKESLRIRDDGEGMTQDDAILAFERHATSKIRTAEELMAIQTFGFRGEALAAIASVARITLTTRLHGATSGTEVCLEGGKLRHVREVAAPGGTEILVRDLFFNLPARRKFLKTEATEAFHITNLVTHYALAHPQCGFTLQHNGRQVLAVTATTDLRARAYQLFGANLLDSLAPVEFSQGGIVVGGFVSRPHVQRTSRDGQYLFVNRRFVRDRLIGRALSEAYRNILPPGVFPAAMLFVEVPPDMVDVNVHPQKTEVRFRTPQHVLESIVTAVQQALGRSPQFAPFPTTAATPPAHPPISPAATSPSTETRRPSAPAVQAALQALAPPPPVTVPASPGRNERQPPPFFTATPHPDAGSGSATPSAAALPTPEPPDEAATRLHSILGGRPRTRCAGTARQAHATRPASELHPPDGRRTDVRILGQIHDSYIVAADADGLLLIDQHVAHERILFEQRVRTLLARDVLVQMLLTPLVVDLSPAQATVFDALESELEAAGFRTTRLAGRTVAVQGVPADLSAEDAKTLLTELLDALASEQQTVSREHFLRELAASLACRAAIKVNMNLTPEKMTWLVDELFRCEQPTNCPHGRPVILRFDMSLIERGFRRT</sequence>
<dbReference type="Gene3D" id="3.30.230.10">
    <property type="match status" value="1"/>
</dbReference>
<dbReference type="Pfam" id="PF01119">
    <property type="entry name" value="DNA_mis_repair"/>
    <property type="match status" value="1"/>
</dbReference>
<protein>
    <recommendedName>
        <fullName evidence="2 5">DNA mismatch repair protein MutL</fullName>
    </recommendedName>
</protein>
<evidence type="ECO:0000256" key="3">
    <source>
        <dbReference type="ARBA" id="ARBA00022763"/>
    </source>
</evidence>
<dbReference type="InterPro" id="IPR013507">
    <property type="entry name" value="DNA_mismatch_S5_2-like"/>
</dbReference>
<dbReference type="EMBL" id="CP072642">
    <property type="protein sequence ID" value="QUV94298.1"/>
    <property type="molecule type" value="Genomic_DNA"/>
</dbReference>
<dbReference type="PANTHER" id="PTHR10073">
    <property type="entry name" value="DNA MISMATCH REPAIR PROTEIN MLH, PMS, MUTL"/>
    <property type="match status" value="1"/>
</dbReference>
<dbReference type="SUPFAM" id="SSF55874">
    <property type="entry name" value="ATPase domain of HSP90 chaperone/DNA topoisomerase II/histidine kinase"/>
    <property type="match status" value="1"/>
</dbReference>
<keyword evidence="9" id="KW-0540">Nuclease</keyword>
<keyword evidence="4 5" id="KW-0234">DNA repair</keyword>
<dbReference type="NCBIfam" id="TIGR00585">
    <property type="entry name" value="mutl"/>
    <property type="match status" value="1"/>
</dbReference>
<dbReference type="InterPro" id="IPR037198">
    <property type="entry name" value="MutL_C_sf"/>
</dbReference>
<evidence type="ECO:0000313" key="9">
    <source>
        <dbReference type="EMBL" id="QUV94298.1"/>
    </source>
</evidence>
<feature type="compositionally biased region" description="Low complexity" evidence="6">
    <location>
        <begin position="331"/>
        <end position="342"/>
    </location>
</feature>
<dbReference type="InterPro" id="IPR014790">
    <property type="entry name" value="MutL_C"/>
</dbReference>
<dbReference type="SMART" id="SM00853">
    <property type="entry name" value="MutL_C"/>
    <property type="match status" value="1"/>
</dbReference>
<evidence type="ECO:0000256" key="6">
    <source>
        <dbReference type="SAM" id="MobiDB-lite"/>
    </source>
</evidence>
<comment type="similarity">
    <text evidence="1 5">Belongs to the DNA mismatch repair MutL/HexB family.</text>
</comment>
<dbReference type="HAMAP" id="MF_00149">
    <property type="entry name" value="DNA_mis_repair"/>
    <property type="match status" value="1"/>
</dbReference>
<evidence type="ECO:0000259" key="7">
    <source>
        <dbReference type="SMART" id="SM00853"/>
    </source>
</evidence>
<dbReference type="GO" id="GO:0004519">
    <property type="term" value="F:endonuclease activity"/>
    <property type="evidence" value="ECO:0007669"/>
    <property type="project" value="UniProtKB-KW"/>
</dbReference>
<evidence type="ECO:0000256" key="4">
    <source>
        <dbReference type="ARBA" id="ARBA00023204"/>
    </source>
</evidence>
<proteinExistence type="inferred from homology"/>
<dbReference type="InterPro" id="IPR020568">
    <property type="entry name" value="Ribosomal_Su5_D2-typ_SF"/>
</dbReference>
<comment type="function">
    <text evidence="5">This protein is involved in the repair of mismatches in DNA. It is required for dam-dependent methyl-directed DNA mismatch repair. May act as a 'molecular matchmaker', a protein that promotes the formation of a stable complex between two or more DNA-binding proteins in an ATP-dependent manner without itself being part of a final effector complex.</text>
</comment>
<dbReference type="CDD" id="cd00782">
    <property type="entry name" value="MutL_Trans"/>
    <property type="match status" value="1"/>
</dbReference>
<dbReference type="Pfam" id="PF13589">
    <property type="entry name" value="HATPase_c_3"/>
    <property type="match status" value="1"/>
</dbReference>
<dbReference type="InterPro" id="IPR014762">
    <property type="entry name" value="DNA_mismatch_repair_CS"/>
</dbReference>
<feature type="domain" description="MutL C-terminal dimerisation" evidence="7">
    <location>
        <begin position="470"/>
        <end position="613"/>
    </location>
</feature>
<keyword evidence="10" id="KW-1185">Reference proteome</keyword>
<dbReference type="RefSeq" id="WP_211422601.1">
    <property type="nucleotide sequence ID" value="NZ_CP072642.1"/>
</dbReference>
<dbReference type="InterPro" id="IPR014721">
    <property type="entry name" value="Ribsml_uS5_D2-typ_fold_subgr"/>
</dbReference>
<dbReference type="Pfam" id="PF08676">
    <property type="entry name" value="MutL_C"/>
    <property type="match status" value="1"/>
</dbReference>
<dbReference type="InterPro" id="IPR042120">
    <property type="entry name" value="MutL_C_dimsub"/>
</dbReference>